<proteinExistence type="predicted"/>
<feature type="transmembrane region" description="Helical" evidence="1">
    <location>
        <begin position="135"/>
        <end position="155"/>
    </location>
</feature>
<keyword evidence="1" id="KW-1133">Transmembrane helix</keyword>
<organism evidence="3">
    <name type="scientific">Streptomyces sp. CMC78</name>
    <dbReference type="NCBI Taxonomy" id="3231512"/>
    <lineage>
        <taxon>Bacteria</taxon>
        <taxon>Bacillati</taxon>
        <taxon>Actinomycetota</taxon>
        <taxon>Actinomycetes</taxon>
        <taxon>Kitasatosporales</taxon>
        <taxon>Streptomycetaceae</taxon>
        <taxon>Streptomyces</taxon>
    </lineage>
</organism>
<evidence type="ECO:0000259" key="2">
    <source>
        <dbReference type="Pfam" id="PF19747"/>
    </source>
</evidence>
<feature type="transmembrane region" description="Helical" evidence="1">
    <location>
        <begin position="91"/>
        <end position="114"/>
    </location>
</feature>
<dbReference type="KEGG" id="stcm:SCMC78_73640"/>
<dbReference type="InterPro" id="IPR046201">
    <property type="entry name" value="DUF6234"/>
</dbReference>
<sequence>MNEARSQILAVWDELRRDRWPDMVRVSGGGPVDAEGSELFALLAGQLHVEVSTRAHARHRPPRHPAGMTNSSVAAERWRPWSHPTPRGVDLAFAISLFLLATAWLVLDWVFGLGMDVWAAQGDQSQIDVAGLAHIGRTQVLLVVVLTGAVLAGIYRAWRTVVAQVLAALLVGGVLMAAQHQWDTSHTSPGCIRYAAHC</sequence>
<keyword evidence="1" id="KW-0472">Membrane</keyword>
<evidence type="ECO:0000313" key="3">
    <source>
        <dbReference type="EMBL" id="BFP57557.1"/>
    </source>
</evidence>
<protein>
    <recommendedName>
        <fullName evidence="2">DUF6234 domain-containing protein</fullName>
    </recommendedName>
</protein>
<feature type="domain" description="DUF6234" evidence="2">
    <location>
        <begin position="85"/>
        <end position="191"/>
    </location>
</feature>
<dbReference type="EMBL" id="AP035884">
    <property type="protein sequence ID" value="BFP57557.1"/>
    <property type="molecule type" value="Genomic_DNA"/>
</dbReference>
<reference evidence="3" key="1">
    <citation type="submission" date="2024-07" db="EMBL/GenBank/DDBJ databases">
        <title>Complete genome sequences of cellulolytic bacteria, Kitasatospora sp. CMC57 and Streptomyces sp. CMC78, isolated from Japanese agricultural soil.</title>
        <authorList>
            <person name="Hashimoto T."/>
            <person name="Ito M."/>
            <person name="Iwamoto M."/>
            <person name="Fukahori D."/>
            <person name="Shoda T."/>
            <person name="Sakoda M."/>
            <person name="Morohoshi T."/>
            <person name="Mitsuboshi M."/>
            <person name="Nishizawa T."/>
        </authorList>
    </citation>
    <scope>NUCLEOTIDE SEQUENCE</scope>
    <source>
        <strain evidence="3">CMC78</strain>
    </source>
</reference>
<feature type="transmembrane region" description="Helical" evidence="1">
    <location>
        <begin position="161"/>
        <end position="178"/>
    </location>
</feature>
<evidence type="ECO:0000256" key="1">
    <source>
        <dbReference type="SAM" id="Phobius"/>
    </source>
</evidence>
<dbReference type="Pfam" id="PF19747">
    <property type="entry name" value="DUF6234"/>
    <property type="match status" value="1"/>
</dbReference>
<dbReference type="AlphaFoldDB" id="A0AB33KSN4"/>
<accession>A0AB33KSN4</accession>
<gene>
    <name evidence="3" type="ORF">SCMC78_73640</name>
</gene>
<name>A0AB33KSN4_9ACTN</name>
<keyword evidence="1" id="KW-0812">Transmembrane</keyword>